<organism evidence="2 3">
    <name type="scientific">Ancylostoma duodenale</name>
    <dbReference type="NCBI Taxonomy" id="51022"/>
    <lineage>
        <taxon>Eukaryota</taxon>
        <taxon>Metazoa</taxon>
        <taxon>Ecdysozoa</taxon>
        <taxon>Nematoda</taxon>
        <taxon>Chromadorea</taxon>
        <taxon>Rhabditida</taxon>
        <taxon>Rhabditina</taxon>
        <taxon>Rhabditomorpha</taxon>
        <taxon>Strongyloidea</taxon>
        <taxon>Ancylostomatidae</taxon>
        <taxon>Ancylostomatinae</taxon>
        <taxon>Ancylostoma</taxon>
    </lineage>
</organism>
<dbReference type="EMBL" id="KN770883">
    <property type="protein sequence ID" value="KIH45866.1"/>
    <property type="molecule type" value="Genomic_DNA"/>
</dbReference>
<name>A0A0C2FM04_9BILA</name>
<dbReference type="OrthoDB" id="10520318at2759"/>
<dbReference type="Proteomes" id="UP000054047">
    <property type="component" value="Unassembled WGS sequence"/>
</dbReference>
<feature type="compositionally biased region" description="Basic residues" evidence="1">
    <location>
        <begin position="77"/>
        <end position="103"/>
    </location>
</feature>
<keyword evidence="3" id="KW-1185">Reference proteome</keyword>
<accession>A0A0C2FM04</accession>
<sequence>MPPPLSILESTRIPWQSRRPSAAFMVEKIRPKQLSTHCKQCLHKLVRLLFRQLVHLVHRPLLLLRHDQRPRQLAHVPQHRPPRCRQSRQRQRRLRKWQSQRRH</sequence>
<feature type="region of interest" description="Disordered" evidence="1">
    <location>
        <begin position="68"/>
        <end position="103"/>
    </location>
</feature>
<protein>
    <submittedName>
        <fullName evidence="2">Uncharacterized protein</fullName>
    </submittedName>
</protein>
<evidence type="ECO:0000313" key="3">
    <source>
        <dbReference type="Proteomes" id="UP000054047"/>
    </source>
</evidence>
<proteinExistence type="predicted"/>
<dbReference type="AlphaFoldDB" id="A0A0C2FM04"/>
<gene>
    <name evidence="2" type="ORF">ANCDUO_24086</name>
</gene>
<evidence type="ECO:0000313" key="2">
    <source>
        <dbReference type="EMBL" id="KIH45866.1"/>
    </source>
</evidence>
<reference evidence="2 3" key="1">
    <citation type="submission" date="2013-12" db="EMBL/GenBank/DDBJ databases">
        <title>Draft genome of the parsitic nematode Ancylostoma duodenale.</title>
        <authorList>
            <person name="Mitreva M."/>
        </authorList>
    </citation>
    <scope>NUCLEOTIDE SEQUENCE [LARGE SCALE GENOMIC DNA]</scope>
    <source>
        <strain evidence="2 3">Zhejiang</strain>
    </source>
</reference>
<evidence type="ECO:0000256" key="1">
    <source>
        <dbReference type="SAM" id="MobiDB-lite"/>
    </source>
</evidence>